<feature type="chain" id="PRO_5020973888" description="Lipoprotein" evidence="1">
    <location>
        <begin position="23"/>
        <end position="96"/>
    </location>
</feature>
<dbReference type="PROSITE" id="PS51257">
    <property type="entry name" value="PROKAR_LIPOPROTEIN"/>
    <property type="match status" value="1"/>
</dbReference>
<comment type="caution">
    <text evidence="2">The sequence shown here is derived from an EMBL/GenBank/DDBJ whole genome shotgun (WGS) entry which is preliminary data.</text>
</comment>
<evidence type="ECO:0000313" key="2">
    <source>
        <dbReference type="EMBL" id="TKD02035.1"/>
    </source>
</evidence>
<feature type="signal peptide" evidence="1">
    <location>
        <begin position="1"/>
        <end position="22"/>
    </location>
</feature>
<keyword evidence="1" id="KW-0732">Signal</keyword>
<organism evidence="2 3">
    <name type="scientific">Polyangium fumosum</name>
    <dbReference type="NCBI Taxonomy" id="889272"/>
    <lineage>
        <taxon>Bacteria</taxon>
        <taxon>Pseudomonadati</taxon>
        <taxon>Myxococcota</taxon>
        <taxon>Polyangia</taxon>
        <taxon>Polyangiales</taxon>
        <taxon>Polyangiaceae</taxon>
        <taxon>Polyangium</taxon>
    </lineage>
</organism>
<protein>
    <recommendedName>
        <fullName evidence="4">Lipoprotein</fullName>
    </recommendedName>
</protein>
<evidence type="ECO:0000256" key="1">
    <source>
        <dbReference type="SAM" id="SignalP"/>
    </source>
</evidence>
<keyword evidence="3" id="KW-1185">Reference proteome</keyword>
<evidence type="ECO:0008006" key="4">
    <source>
        <dbReference type="Google" id="ProtNLM"/>
    </source>
</evidence>
<dbReference type="EMBL" id="SSMQ01000036">
    <property type="protein sequence ID" value="TKD02035.1"/>
    <property type="molecule type" value="Genomic_DNA"/>
</dbReference>
<dbReference type="AlphaFoldDB" id="A0A4U1J4A0"/>
<reference evidence="2 3" key="1">
    <citation type="submission" date="2019-04" db="EMBL/GenBank/DDBJ databases">
        <authorList>
            <person name="Li Y."/>
            <person name="Wang J."/>
        </authorList>
    </citation>
    <scope>NUCLEOTIDE SEQUENCE [LARGE SCALE GENOMIC DNA]</scope>
    <source>
        <strain evidence="2 3">DSM 14668</strain>
    </source>
</reference>
<gene>
    <name evidence="2" type="ORF">E8A74_29670</name>
</gene>
<evidence type="ECO:0000313" key="3">
    <source>
        <dbReference type="Proteomes" id="UP000309215"/>
    </source>
</evidence>
<accession>A0A4U1J4A0</accession>
<proteinExistence type="predicted"/>
<dbReference type="OrthoDB" id="5516851at2"/>
<dbReference type="Proteomes" id="UP000309215">
    <property type="component" value="Unassembled WGS sequence"/>
</dbReference>
<sequence length="96" mass="10473">MSRIPMALASLALVALSTGCVSRTITRFEDNQKSPVTALEVSKFENYLFFAKKTHQFYLCQDTGDKLICKLSCDGQNDVVCPQAGGTYSGATTNVR</sequence>
<dbReference type="RefSeq" id="WP_136932473.1">
    <property type="nucleotide sequence ID" value="NZ_SSMQ01000036.1"/>
</dbReference>
<name>A0A4U1J4A0_9BACT</name>